<accession>A0A176Y6Y7</accession>
<feature type="chain" id="PRO_5008054210" evidence="2">
    <location>
        <begin position="21"/>
        <end position="62"/>
    </location>
</feature>
<reference evidence="3 4" key="1">
    <citation type="submission" date="2016-03" db="EMBL/GenBank/DDBJ databases">
        <title>Draft Genome Sequence of the Strain BR 10245 (Bradyrhizobium sp.) isolated from nodules of Centrolobium paraense.</title>
        <authorList>
            <person name="Simoes-Araujo J.L.Sr."/>
            <person name="Barauna A.C."/>
            <person name="Silva K."/>
            <person name="Zilli J.E."/>
        </authorList>
    </citation>
    <scope>NUCLEOTIDE SEQUENCE [LARGE SCALE GENOMIC DNA]</scope>
    <source>
        <strain evidence="3 4">BR 10245</strain>
    </source>
</reference>
<evidence type="ECO:0000313" key="4">
    <source>
        <dbReference type="Proteomes" id="UP000076959"/>
    </source>
</evidence>
<comment type="caution">
    <text evidence="3">The sequence shown here is derived from an EMBL/GenBank/DDBJ whole genome shotgun (WGS) entry which is preliminary data.</text>
</comment>
<evidence type="ECO:0000256" key="1">
    <source>
        <dbReference type="SAM" id="MobiDB-lite"/>
    </source>
</evidence>
<sequence length="62" mass="6563">MKWIVAAVCASALVAGVVAAQALLKDESSPTRVGQDSEPMTPVRSSASCRNPRGRSRHHQCS</sequence>
<keyword evidence="4" id="KW-1185">Reference proteome</keyword>
<dbReference type="EMBL" id="LUUB01000131">
    <property type="protein sequence ID" value="OAE96330.1"/>
    <property type="molecule type" value="Genomic_DNA"/>
</dbReference>
<dbReference type="AlphaFoldDB" id="A0A176Y6Y7"/>
<evidence type="ECO:0000313" key="3">
    <source>
        <dbReference type="EMBL" id="OAE96330.1"/>
    </source>
</evidence>
<feature type="region of interest" description="Disordered" evidence="1">
    <location>
        <begin position="26"/>
        <end position="62"/>
    </location>
</feature>
<name>A0A176Y6Y7_9BRAD</name>
<evidence type="ECO:0000256" key="2">
    <source>
        <dbReference type="SAM" id="SignalP"/>
    </source>
</evidence>
<proteinExistence type="predicted"/>
<gene>
    <name evidence="3" type="ORF">AYJ54_36855</name>
</gene>
<feature type="signal peptide" evidence="2">
    <location>
        <begin position="1"/>
        <end position="20"/>
    </location>
</feature>
<feature type="compositionally biased region" description="Basic residues" evidence="1">
    <location>
        <begin position="52"/>
        <end position="62"/>
    </location>
</feature>
<dbReference type="Proteomes" id="UP000076959">
    <property type="component" value="Unassembled WGS sequence"/>
</dbReference>
<organism evidence="3 4">
    <name type="scientific">Bradyrhizobium centrolobii</name>
    <dbReference type="NCBI Taxonomy" id="1505087"/>
    <lineage>
        <taxon>Bacteria</taxon>
        <taxon>Pseudomonadati</taxon>
        <taxon>Pseudomonadota</taxon>
        <taxon>Alphaproteobacteria</taxon>
        <taxon>Hyphomicrobiales</taxon>
        <taxon>Nitrobacteraceae</taxon>
        <taxon>Bradyrhizobium</taxon>
    </lineage>
</organism>
<keyword evidence="2" id="KW-0732">Signal</keyword>
<protein>
    <submittedName>
        <fullName evidence="3">Uncharacterized protein</fullName>
    </submittedName>
</protein>